<dbReference type="Proteomes" id="UP000248790">
    <property type="component" value="Unassembled WGS sequence"/>
</dbReference>
<dbReference type="InterPro" id="IPR043738">
    <property type="entry name" value="DUF5683"/>
</dbReference>
<dbReference type="AlphaFoldDB" id="A0A327WM55"/>
<organism evidence="2 3">
    <name type="scientific">Larkinella arboricola</name>
    <dbReference type="NCBI Taxonomy" id="643671"/>
    <lineage>
        <taxon>Bacteria</taxon>
        <taxon>Pseudomonadati</taxon>
        <taxon>Bacteroidota</taxon>
        <taxon>Cytophagia</taxon>
        <taxon>Cytophagales</taxon>
        <taxon>Spirosomataceae</taxon>
        <taxon>Larkinella</taxon>
    </lineage>
</organism>
<keyword evidence="3" id="KW-1185">Reference proteome</keyword>
<dbReference type="OrthoDB" id="9813910at2"/>
<evidence type="ECO:0000313" key="2">
    <source>
        <dbReference type="EMBL" id="RAJ92597.1"/>
    </source>
</evidence>
<gene>
    <name evidence="2" type="ORF">LX87_04927</name>
</gene>
<dbReference type="EMBL" id="QLMC01000007">
    <property type="protein sequence ID" value="RAJ92597.1"/>
    <property type="molecule type" value="Genomic_DNA"/>
</dbReference>
<feature type="domain" description="DUF5683" evidence="1">
    <location>
        <begin position="78"/>
        <end position="228"/>
    </location>
</feature>
<sequence length="230" mass="25664">MKAGERLFEQMNWRKYVWVGVLLLALGGKTVAQNPAQPVRDSVVNLQSAPVLLDSLGKSVALDTVPLTARQNARIRKIIPKKATVLSAVLPGLGQVHNGHWWKVPIIYAGFGTLVYFSQMYAEDFRFYRKYGKIAYTSNPQEAKVPGYTDPISVSQLERVARAVSRYRDYNYLGIALLWGVNVIEANVTAHLKTFDVSEDLTLKVEPSLLMPAVGTMPVPGVRVAFQFRK</sequence>
<dbReference type="RefSeq" id="WP_146624546.1">
    <property type="nucleotide sequence ID" value="NZ_QLMC01000007.1"/>
</dbReference>
<comment type="caution">
    <text evidence="2">The sequence shown here is derived from an EMBL/GenBank/DDBJ whole genome shotgun (WGS) entry which is preliminary data.</text>
</comment>
<accession>A0A327WM55</accession>
<name>A0A327WM55_LARAB</name>
<protein>
    <recommendedName>
        <fullName evidence="1">DUF5683 domain-containing protein</fullName>
    </recommendedName>
</protein>
<dbReference type="Pfam" id="PF18935">
    <property type="entry name" value="DUF5683"/>
    <property type="match status" value="1"/>
</dbReference>
<proteinExistence type="predicted"/>
<evidence type="ECO:0000259" key="1">
    <source>
        <dbReference type="Pfam" id="PF18935"/>
    </source>
</evidence>
<reference evidence="2 3" key="1">
    <citation type="submission" date="2018-06" db="EMBL/GenBank/DDBJ databases">
        <title>Genomic Encyclopedia of Archaeal and Bacterial Type Strains, Phase II (KMG-II): from individual species to whole genera.</title>
        <authorList>
            <person name="Goeker M."/>
        </authorList>
    </citation>
    <scope>NUCLEOTIDE SEQUENCE [LARGE SCALE GENOMIC DNA]</scope>
    <source>
        <strain evidence="2 3">DSM 21851</strain>
    </source>
</reference>
<evidence type="ECO:0000313" key="3">
    <source>
        <dbReference type="Proteomes" id="UP000248790"/>
    </source>
</evidence>